<sequence length="982" mass="103673">MHLLGPVIATIDGAEVGLGGRMPRGVLAALALEAGSLVPAERLLVDLWGEQPPPTAEGTLRAYVSRLRAALGQATLPRVTGGYTLDVPTTAVDALAVADLLLLARAAITHEPAEAERLADDALARWRGEALGDVVALPFAVPAAEGLTARRLELEVLRGRARMVAGRHDLVRDSLGVVASRAPTDEQVTALLMVAAYRDQRQAEALQRFDTLRVVLADTLGIDPGPEVQRIHRAVLQQDPDLLEGDPLGVPSASATPVTITMDGPDRGLEMGPAPAVRSTALEGSAGRAVPIPLTTFVGRTAQLEQVQRLSSTARLLTLTGVGGAGKTRLALESVRRLRPRLPDGPWLIELAGVTDPAMVPATLAQAIGVAAVATDPMSAVIAAMCGCRAVVVLDNCEHVIDAAAAVAAELLGACSEISIVATSREPLGVPGERVLVIPPLAAGVADEVGEAELLFADRAALVDPDFVLDDRTRPIVQRICRALDGIPLAIELAAARLSALSLAQIDGLVEDRFALLGDGGRGSAPRHRTMAAAIDWSYRPLTTAQREVLHAAAVFAGGCDLDALTAVAGGRLGTTAAVLTQLVDKSLVMPVDVAGGRRFRVLQTIRDYCREHVGEDAWGTLAARHAAWMAEVAEGVADAYLGRDTRWDVAIAERDNVRAALTHCDATGDVETALRICGDLSWAWFRLGQVTEGNRWLDRLLEEDPEPLGDGTVRLGRATVAAADLVQALVGRSQGAYLAGDLPTAHRRITQAVALGEPSGSGVLASLSRTYLAYFEAAFGNADVADELLDVAESIDVPEWVLAEVDMVRGQVRRSQGRIADAVAVLERSRERAVRWENTYVWASSGWILAKILLDEGRAVEAGPLLAEATRRLAEQGDRSSTLTALHTMGSIAAELGRHYEGGVLLGAVDRLGARVGFHPARMDPIDGPRQRELVTGVLPAPALERALAEGAELDWAHAVALAVQVGTTPPRRVPSSAARR</sequence>
<dbReference type="Proteomes" id="UP000264006">
    <property type="component" value="Chromosome"/>
</dbReference>
<dbReference type="InterPro" id="IPR016032">
    <property type="entry name" value="Sig_transdc_resp-reg_C-effctor"/>
</dbReference>
<dbReference type="Gene3D" id="1.25.40.10">
    <property type="entry name" value="Tetratricopeptide repeat domain"/>
    <property type="match status" value="2"/>
</dbReference>
<protein>
    <submittedName>
        <fullName evidence="5">Signal transduction response regulator / Disease resistance domain-containing protein</fullName>
    </submittedName>
</protein>
<feature type="DNA-binding region" description="OmpR/PhoB-type" evidence="3">
    <location>
        <begin position="1"/>
        <end position="87"/>
    </location>
</feature>
<dbReference type="Gene3D" id="3.40.50.300">
    <property type="entry name" value="P-loop containing nucleotide triphosphate hydrolases"/>
    <property type="match status" value="1"/>
</dbReference>
<evidence type="ECO:0000313" key="6">
    <source>
        <dbReference type="Proteomes" id="UP000264006"/>
    </source>
</evidence>
<comment type="similarity">
    <text evidence="1">Belongs to the AfsR/DnrI/RedD regulatory family.</text>
</comment>
<dbReference type="InterPro" id="IPR011990">
    <property type="entry name" value="TPR-like_helical_dom_sf"/>
</dbReference>
<dbReference type="EMBL" id="CP031165">
    <property type="protein sequence ID" value="AXV05118.1"/>
    <property type="molecule type" value="Genomic_DNA"/>
</dbReference>
<evidence type="ECO:0000313" key="5">
    <source>
        <dbReference type="EMBL" id="AXV05118.1"/>
    </source>
</evidence>
<dbReference type="SUPFAM" id="SSF46894">
    <property type="entry name" value="C-terminal effector domain of the bipartite response regulators"/>
    <property type="match status" value="1"/>
</dbReference>
<dbReference type="SMART" id="SM00862">
    <property type="entry name" value="Trans_reg_C"/>
    <property type="match status" value="1"/>
</dbReference>
<dbReference type="PANTHER" id="PTHR47691:SF3">
    <property type="entry name" value="HTH-TYPE TRANSCRIPTIONAL REGULATOR RV0890C-RELATED"/>
    <property type="match status" value="1"/>
</dbReference>
<evidence type="ECO:0000256" key="1">
    <source>
        <dbReference type="ARBA" id="ARBA00005820"/>
    </source>
</evidence>
<dbReference type="InterPro" id="IPR005158">
    <property type="entry name" value="BTAD"/>
</dbReference>
<evidence type="ECO:0000256" key="2">
    <source>
        <dbReference type="ARBA" id="ARBA00023125"/>
    </source>
</evidence>
<dbReference type="Pfam" id="PF00486">
    <property type="entry name" value="Trans_reg_C"/>
    <property type="match status" value="1"/>
</dbReference>
<feature type="domain" description="OmpR/PhoB-type" evidence="4">
    <location>
        <begin position="1"/>
        <end position="87"/>
    </location>
</feature>
<dbReference type="InterPro" id="IPR027417">
    <property type="entry name" value="P-loop_NTPase"/>
</dbReference>
<dbReference type="Gene3D" id="1.10.10.10">
    <property type="entry name" value="Winged helix-like DNA-binding domain superfamily/Winged helix DNA-binding domain"/>
    <property type="match status" value="1"/>
</dbReference>
<evidence type="ECO:0000256" key="3">
    <source>
        <dbReference type="PROSITE-ProRule" id="PRU01091"/>
    </source>
</evidence>
<name>A0A346XSC1_9ACTN</name>
<dbReference type="InterPro" id="IPR001867">
    <property type="entry name" value="OmpR/PhoB-type_DNA-bd"/>
</dbReference>
<dbReference type="Pfam" id="PF25872">
    <property type="entry name" value="HTH_77"/>
    <property type="match status" value="1"/>
</dbReference>
<dbReference type="PANTHER" id="PTHR47691">
    <property type="entry name" value="REGULATOR-RELATED"/>
    <property type="match status" value="1"/>
</dbReference>
<proteinExistence type="inferred from homology"/>
<dbReference type="Pfam" id="PF03704">
    <property type="entry name" value="BTAD"/>
    <property type="match status" value="1"/>
</dbReference>
<dbReference type="GO" id="GO:0003677">
    <property type="term" value="F:DNA binding"/>
    <property type="evidence" value="ECO:0007669"/>
    <property type="project" value="UniProtKB-UniRule"/>
</dbReference>
<dbReference type="SMART" id="SM01043">
    <property type="entry name" value="BTAD"/>
    <property type="match status" value="1"/>
</dbReference>
<dbReference type="KEGG" id="euz:DVS28_a0411"/>
<evidence type="ECO:0000259" key="4">
    <source>
        <dbReference type="PROSITE" id="PS51755"/>
    </source>
</evidence>
<keyword evidence="2 3" id="KW-0238">DNA-binding</keyword>
<dbReference type="AlphaFoldDB" id="A0A346XSC1"/>
<dbReference type="SUPFAM" id="SSF48452">
    <property type="entry name" value="TPR-like"/>
    <property type="match status" value="2"/>
</dbReference>
<reference evidence="5 6" key="1">
    <citation type="submission" date="2018-09" db="EMBL/GenBank/DDBJ databases">
        <title>Complete genome sequence of Euzebya sp. DY32-46 isolated from seawater of Pacific Ocean.</title>
        <authorList>
            <person name="Xu L."/>
            <person name="Wu Y.-H."/>
            <person name="Xu X.-W."/>
        </authorList>
    </citation>
    <scope>NUCLEOTIDE SEQUENCE [LARGE SCALE GENOMIC DNA]</scope>
    <source>
        <strain evidence="5 6">DY32-46</strain>
    </source>
</reference>
<organism evidence="5 6">
    <name type="scientific">Euzebya pacifica</name>
    <dbReference type="NCBI Taxonomy" id="1608957"/>
    <lineage>
        <taxon>Bacteria</taxon>
        <taxon>Bacillati</taxon>
        <taxon>Actinomycetota</taxon>
        <taxon>Nitriliruptoria</taxon>
        <taxon>Euzebyales</taxon>
    </lineage>
</organism>
<dbReference type="GO" id="GO:0006355">
    <property type="term" value="P:regulation of DNA-templated transcription"/>
    <property type="evidence" value="ECO:0007669"/>
    <property type="project" value="InterPro"/>
</dbReference>
<gene>
    <name evidence="5" type="ORF">DVS28_a0411</name>
</gene>
<dbReference type="GO" id="GO:0000160">
    <property type="term" value="P:phosphorelay signal transduction system"/>
    <property type="evidence" value="ECO:0007669"/>
    <property type="project" value="InterPro"/>
</dbReference>
<keyword evidence="6" id="KW-1185">Reference proteome</keyword>
<dbReference type="InterPro" id="IPR058852">
    <property type="entry name" value="HTH_77"/>
</dbReference>
<dbReference type="SUPFAM" id="SSF52540">
    <property type="entry name" value="P-loop containing nucleoside triphosphate hydrolases"/>
    <property type="match status" value="1"/>
</dbReference>
<accession>A0A346XSC1</accession>
<dbReference type="InterPro" id="IPR036388">
    <property type="entry name" value="WH-like_DNA-bd_sf"/>
</dbReference>
<dbReference type="CDD" id="cd15831">
    <property type="entry name" value="BTAD"/>
    <property type="match status" value="1"/>
</dbReference>
<dbReference type="PROSITE" id="PS51755">
    <property type="entry name" value="OMPR_PHOB"/>
    <property type="match status" value="1"/>
</dbReference>